<dbReference type="EMBL" id="FNLC01000001">
    <property type="protein sequence ID" value="SDQ55001.1"/>
    <property type="molecule type" value="Genomic_DNA"/>
</dbReference>
<dbReference type="GO" id="GO:0032259">
    <property type="term" value="P:methylation"/>
    <property type="evidence" value="ECO:0007669"/>
    <property type="project" value="UniProtKB-KW"/>
</dbReference>
<dbReference type="STRING" id="1095778.SAMN04489842_1141"/>
<dbReference type="OrthoDB" id="6243at2157"/>
<reference evidence="6" key="1">
    <citation type="submission" date="2016-10" db="EMBL/GenBank/DDBJ databases">
        <authorList>
            <person name="Varghese N."/>
            <person name="Submissions S."/>
        </authorList>
    </citation>
    <scope>NUCLEOTIDE SEQUENCE [LARGE SCALE GENOMIC DNA]</scope>
    <source>
        <strain evidence="6">DSM 24767</strain>
    </source>
</reference>
<evidence type="ECO:0000256" key="3">
    <source>
        <dbReference type="ARBA" id="ARBA00022691"/>
    </source>
</evidence>
<keyword evidence="2 5" id="KW-0808">Transferase</keyword>
<keyword evidence="3" id="KW-0949">S-adenosyl-L-methionine</keyword>
<keyword evidence="6" id="KW-1185">Reference proteome</keyword>
<dbReference type="SUPFAM" id="SSF53335">
    <property type="entry name" value="S-adenosyl-L-methionine-dependent methyltransferases"/>
    <property type="match status" value="1"/>
</dbReference>
<gene>
    <name evidence="5" type="ORF">SAMN04489842_1141</name>
</gene>
<dbReference type="InterPro" id="IPR041698">
    <property type="entry name" value="Methyltransf_25"/>
</dbReference>
<evidence type="ECO:0000256" key="1">
    <source>
        <dbReference type="ARBA" id="ARBA00022603"/>
    </source>
</evidence>
<protein>
    <submittedName>
        <fullName evidence="5">Methyltransferase domain-containing protein</fullName>
    </submittedName>
</protein>
<organism evidence="5 6">
    <name type="scientific">Natronobacterium texcoconense</name>
    <dbReference type="NCBI Taxonomy" id="1095778"/>
    <lineage>
        <taxon>Archaea</taxon>
        <taxon>Methanobacteriati</taxon>
        <taxon>Methanobacteriota</taxon>
        <taxon>Stenosarchaea group</taxon>
        <taxon>Halobacteria</taxon>
        <taxon>Halobacteriales</taxon>
        <taxon>Natrialbaceae</taxon>
        <taxon>Natronobacterium</taxon>
    </lineage>
</organism>
<evidence type="ECO:0000313" key="6">
    <source>
        <dbReference type="Proteomes" id="UP000198848"/>
    </source>
</evidence>
<dbReference type="InterPro" id="IPR029063">
    <property type="entry name" value="SAM-dependent_MTases_sf"/>
</dbReference>
<dbReference type="PANTHER" id="PTHR43464:SF19">
    <property type="entry name" value="UBIQUINONE BIOSYNTHESIS O-METHYLTRANSFERASE, MITOCHONDRIAL"/>
    <property type="match status" value="1"/>
</dbReference>
<dbReference type="Pfam" id="PF13649">
    <property type="entry name" value="Methyltransf_25"/>
    <property type="match status" value="1"/>
</dbReference>
<dbReference type="GO" id="GO:0008168">
    <property type="term" value="F:methyltransferase activity"/>
    <property type="evidence" value="ECO:0007669"/>
    <property type="project" value="UniProtKB-KW"/>
</dbReference>
<evidence type="ECO:0000259" key="4">
    <source>
        <dbReference type="Pfam" id="PF13649"/>
    </source>
</evidence>
<name>A0A1H1BSX4_NATTX</name>
<evidence type="ECO:0000256" key="2">
    <source>
        <dbReference type="ARBA" id="ARBA00022679"/>
    </source>
</evidence>
<feature type="domain" description="Methyltransferase" evidence="4">
    <location>
        <begin position="48"/>
        <end position="140"/>
    </location>
</feature>
<evidence type="ECO:0000313" key="5">
    <source>
        <dbReference type="EMBL" id="SDQ55001.1"/>
    </source>
</evidence>
<dbReference type="RefSeq" id="WP_090378564.1">
    <property type="nucleotide sequence ID" value="NZ_FNLC01000001.1"/>
</dbReference>
<proteinExistence type="predicted"/>
<dbReference type="PANTHER" id="PTHR43464">
    <property type="entry name" value="METHYLTRANSFERASE"/>
    <property type="match status" value="1"/>
</dbReference>
<keyword evidence="1 5" id="KW-0489">Methyltransferase</keyword>
<dbReference type="AlphaFoldDB" id="A0A1H1BSX4"/>
<accession>A0A1H1BSX4</accession>
<sequence>MDSTETRREWARRSGEYSPEYYAYYGPDETSETIRRILEQFVGRDASVLELGCSSGRHLSHLYDDGFDDLAGIEINDDAFDVMAEHYPDLASEGTFYADAIEDVLEEFDDGRFDAIYSVETLQHVHPDAEWVFAELSRVTDELLVTVENEGAETESTDGDVEYVDEDVPLYYRDWNRVFTDEGLDEVVVESSKRDTVRAFRS</sequence>
<dbReference type="CDD" id="cd02440">
    <property type="entry name" value="AdoMet_MTases"/>
    <property type="match status" value="1"/>
</dbReference>
<dbReference type="Gene3D" id="3.40.50.150">
    <property type="entry name" value="Vaccinia Virus protein VP39"/>
    <property type="match status" value="1"/>
</dbReference>
<dbReference type="Proteomes" id="UP000198848">
    <property type="component" value="Unassembled WGS sequence"/>
</dbReference>